<feature type="domain" description="NAD-dependent epimerase/dehydratase" evidence="3">
    <location>
        <begin position="8"/>
        <end position="259"/>
    </location>
</feature>
<dbReference type="EMBL" id="LT629745">
    <property type="protein sequence ID" value="SDR65623.1"/>
    <property type="molecule type" value="Genomic_DNA"/>
</dbReference>
<dbReference type="PANTHER" id="PTHR10366:SF564">
    <property type="entry name" value="STEROL-4-ALPHA-CARBOXYLATE 3-DEHYDROGENASE, DECARBOXYLATING"/>
    <property type="match status" value="1"/>
</dbReference>
<dbReference type="InterPro" id="IPR036291">
    <property type="entry name" value="NAD(P)-bd_dom_sf"/>
</dbReference>
<dbReference type="AlphaFoldDB" id="A0A1H1KTJ5"/>
<dbReference type="InterPro" id="IPR050425">
    <property type="entry name" value="NAD(P)_dehydrat-like"/>
</dbReference>
<gene>
    <name evidence="4" type="ORF">SAMN04488552_0162</name>
</gene>
<keyword evidence="1" id="KW-0560">Oxidoreductase</keyword>
<reference evidence="4 5" key="1">
    <citation type="submission" date="2016-10" db="EMBL/GenBank/DDBJ databases">
        <authorList>
            <person name="Varghese N."/>
            <person name="Submissions S."/>
        </authorList>
    </citation>
    <scope>NUCLEOTIDE SEQUENCE [LARGE SCALE GENOMIC DNA]</scope>
    <source>
        <strain evidence="4 5">Mar_2010_102</strain>
    </source>
</reference>
<dbReference type="Pfam" id="PF01370">
    <property type="entry name" value="Epimerase"/>
    <property type="match status" value="1"/>
</dbReference>
<comment type="similarity">
    <text evidence="2">Belongs to the NAD(P)-dependent epimerase/dehydratase family. Dihydroflavonol-4-reductase subfamily.</text>
</comment>
<protein>
    <recommendedName>
        <fullName evidence="3">NAD-dependent epimerase/dehydratase domain-containing protein</fullName>
    </recommendedName>
</protein>
<dbReference type="Gene3D" id="3.40.50.720">
    <property type="entry name" value="NAD(P)-binding Rossmann-like Domain"/>
    <property type="match status" value="1"/>
</dbReference>
<dbReference type="GO" id="GO:0016616">
    <property type="term" value="F:oxidoreductase activity, acting on the CH-OH group of donors, NAD or NADP as acceptor"/>
    <property type="evidence" value="ECO:0007669"/>
    <property type="project" value="TreeGrafter"/>
</dbReference>
<dbReference type="InterPro" id="IPR001509">
    <property type="entry name" value="Epimerase_deHydtase"/>
</dbReference>
<evidence type="ECO:0000256" key="2">
    <source>
        <dbReference type="ARBA" id="ARBA00023445"/>
    </source>
</evidence>
<dbReference type="SUPFAM" id="SSF51735">
    <property type="entry name" value="NAD(P)-binding Rossmann-fold domains"/>
    <property type="match status" value="1"/>
</dbReference>
<dbReference type="RefSeq" id="WP_341475799.1">
    <property type="nucleotide sequence ID" value="NZ_LT629745.1"/>
</dbReference>
<dbReference type="Proteomes" id="UP000198858">
    <property type="component" value="Chromosome I"/>
</dbReference>
<organism evidence="4 5">
    <name type="scientific">Christiangramia echinicola</name>
    <dbReference type="NCBI Taxonomy" id="279359"/>
    <lineage>
        <taxon>Bacteria</taxon>
        <taxon>Pseudomonadati</taxon>
        <taxon>Bacteroidota</taxon>
        <taxon>Flavobacteriia</taxon>
        <taxon>Flavobacteriales</taxon>
        <taxon>Flavobacteriaceae</taxon>
        <taxon>Christiangramia</taxon>
    </lineage>
</organism>
<name>A0A1H1KTJ5_9FLAO</name>
<keyword evidence="5" id="KW-1185">Reference proteome</keyword>
<evidence type="ECO:0000259" key="3">
    <source>
        <dbReference type="Pfam" id="PF01370"/>
    </source>
</evidence>
<accession>A0A1H1KTJ5</accession>
<sequence length="315" mass="35255">MNMKSVGITGGAGFIGSYITKKFLDEGYKVRVSVTNLSKSHKYEHLFNLGNEDNLSIKELNVQDLDSLKSFTKDCDIIVHSGTPFKLGVENPKRDIFDPTIRGTENLLNIATGNRNLEKLIFVASVAAYNTAFPYPVSGRDPDHLYTEEDKPHLDEAHIPYAQAKYYADQTVRKFINENPEISTEIVTVSPVAVMGSPLSNREDSTSVGLQILFKAKKASDPFMQTLFNEDIEFALVDVEDVAEGVFRAVTIKGNHGKNYLFTSESWKISDISRMLNGEQPKGDCRIVYSNNLAHEDLGMNFKPIKEPLNHFHVS</sequence>
<proteinExistence type="inferred from homology"/>
<evidence type="ECO:0000313" key="4">
    <source>
        <dbReference type="EMBL" id="SDR65623.1"/>
    </source>
</evidence>
<dbReference type="STRING" id="1250231.SAMN04488552_0162"/>
<dbReference type="PANTHER" id="PTHR10366">
    <property type="entry name" value="NAD DEPENDENT EPIMERASE/DEHYDRATASE"/>
    <property type="match status" value="1"/>
</dbReference>
<evidence type="ECO:0000313" key="5">
    <source>
        <dbReference type="Proteomes" id="UP000198858"/>
    </source>
</evidence>
<evidence type="ECO:0000256" key="1">
    <source>
        <dbReference type="ARBA" id="ARBA00023002"/>
    </source>
</evidence>